<evidence type="ECO:0000313" key="1">
    <source>
        <dbReference type="EMBL" id="KAK0600207.1"/>
    </source>
</evidence>
<dbReference type="Proteomes" id="UP001168877">
    <property type="component" value="Unassembled WGS sequence"/>
</dbReference>
<gene>
    <name evidence="1" type="ORF">LWI29_012737</name>
</gene>
<accession>A0AA39W108</accession>
<sequence>MFDFGKVDLESGQISDRDFSRYKRMSNITVCARFQPLSSKEREAITETVLAFMESTLKLSSSSGGHRYDFIEALACAGDFVYCVFIDTETFQCEWHLGVFNIKQQDWRMFWRITPKFCPFRSLSVAFNGDILLQTMCTKRRQLQFWKFDLSEEKFVVVKDEIMKKQVECCEILGDEFGALFTGHFTSGDQRMFCARSPVRGNLVPREHGQALTSPISEVGYEQVWY</sequence>
<dbReference type="AlphaFoldDB" id="A0AA39W108"/>
<protein>
    <submittedName>
        <fullName evidence="1">Uncharacterized protein</fullName>
    </submittedName>
</protein>
<reference evidence="1" key="2">
    <citation type="submission" date="2023-06" db="EMBL/GenBank/DDBJ databases">
        <authorList>
            <person name="Swenson N.G."/>
            <person name="Wegrzyn J.L."/>
            <person name="Mcevoy S.L."/>
        </authorList>
    </citation>
    <scope>NUCLEOTIDE SEQUENCE</scope>
    <source>
        <strain evidence="1">NS2018</strain>
        <tissue evidence="1">Leaf</tissue>
    </source>
</reference>
<comment type="caution">
    <text evidence="1">The sequence shown here is derived from an EMBL/GenBank/DDBJ whole genome shotgun (WGS) entry which is preliminary data.</text>
</comment>
<name>A0AA39W108_ACESA</name>
<organism evidence="1 2">
    <name type="scientific">Acer saccharum</name>
    <name type="common">Sugar maple</name>
    <dbReference type="NCBI Taxonomy" id="4024"/>
    <lineage>
        <taxon>Eukaryota</taxon>
        <taxon>Viridiplantae</taxon>
        <taxon>Streptophyta</taxon>
        <taxon>Embryophyta</taxon>
        <taxon>Tracheophyta</taxon>
        <taxon>Spermatophyta</taxon>
        <taxon>Magnoliopsida</taxon>
        <taxon>eudicotyledons</taxon>
        <taxon>Gunneridae</taxon>
        <taxon>Pentapetalae</taxon>
        <taxon>rosids</taxon>
        <taxon>malvids</taxon>
        <taxon>Sapindales</taxon>
        <taxon>Sapindaceae</taxon>
        <taxon>Hippocastanoideae</taxon>
        <taxon>Acereae</taxon>
        <taxon>Acer</taxon>
    </lineage>
</organism>
<proteinExistence type="predicted"/>
<dbReference type="EMBL" id="JAUESC010000003">
    <property type="protein sequence ID" value="KAK0600207.1"/>
    <property type="molecule type" value="Genomic_DNA"/>
</dbReference>
<reference evidence="1" key="1">
    <citation type="journal article" date="2022" name="Plant J.">
        <title>Strategies of tolerance reflected in two North American maple genomes.</title>
        <authorList>
            <person name="McEvoy S.L."/>
            <person name="Sezen U.U."/>
            <person name="Trouern-Trend A."/>
            <person name="McMahon S.M."/>
            <person name="Schaberg P.G."/>
            <person name="Yang J."/>
            <person name="Wegrzyn J.L."/>
            <person name="Swenson N.G."/>
        </authorList>
    </citation>
    <scope>NUCLEOTIDE SEQUENCE</scope>
    <source>
        <strain evidence="1">NS2018</strain>
    </source>
</reference>
<keyword evidence="2" id="KW-1185">Reference proteome</keyword>
<evidence type="ECO:0000313" key="2">
    <source>
        <dbReference type="Proteomes" id="UP001168877"/>
    </source>
</evidence>